<dbReference type="EMBL" id="LSBH01000002">
    <property type="protein sequence ID" value="OAQ83551.1"/>
    <property type="molecule type" value="Genomic_DNA"/>
</dbReference>
<dbReference type="Proteomes" id="UP000078240">
    <property type="component" value="Unassembled WGS sequence"/>
</dbReference>
<evidence type="ECO:0000313" key="4">
    <source>
        <dbReference type="Proteomes" id="UP000078340"/>
    </source>
</evidence>
<evidence type="ECO:0000313" key="2">
    <source>
        <dbReference type="EMBL" id="OAQ83551.1"/>
    </source>
</evidence>
<protein>
    <submittedName>
        <fullName evidence="3">Uncharacterized protein</fullName>
    </submittedName>
</protein>
<reference evidence="3 4" key="1">
    <citation type="submission" date="2016-02" db="EMBL/GenBank/DDBJ databases">
        <title>Biosynthesis of antibiotic leucinostatins and their inhibition on Phytophthora in bio-control Purpureocillium lilacinum.</title>
        <authorList>
            <person name="Wang G."/>
            <person name="Liu Z."/>
            <person name="Lin R."/>
            <person name="Li E."/>
            <person name="Mao Z."/>
            <person name="Ling J."/>
            <person name="Yin W."/>
            <person name="Xie B."/>
        </authorList>
    </citation>
    <scope>NUCLEOTIDE SEQUENCE [LARGE SCALE GENOMIC DNA]</scope>
    <source>
        <strain evidence="2">PLBJ-1</strain>
        <strain evidence="3">PLFJ-1</strain>
    </source>
</reference>
<feature type="compositionally biased region" description="Polar residues" evidence="1">
    <location>
        <begin position="1"/>
        <end position="15"/>
    </location>
</feature>
<evidence type="ECO:0000313" key="3">
    <source>
        <dbReference type="EMBL" id="OAQ90333.1"/>
    </source>
</evidence>
<organism evidence="3 4">
    <name type="scientific">Purpureocillium lilacinum</name>
    <name type="common">Paecilomyces lilacinus</name>
    <dbReference type="NCBI Taxonomy" id="33203"/>
    <lineage>
        <taxon>Eukaryota</taxon>
        <taxon>Fungi</taxon>
        <taxon>Dikarya</taxon>
        <taxon>Ascomycota</taxon>
        <taxon>Pezizomycotina</taxon>
        <taxon>Sordariomycetes</taxon>
        <taxon>Hypocreomycetidae</taxon>
        <taxon>Hypocreales</taxon>
        <taxon>Ophiocordycipitaceae</taxon>
        <taxon>Purpureocillium</taxon>
    </lineage>
</organism>
<feature type="region of interest" description="Disordered" evidence="1">
    <location>
        <begin position="1"/>
        <end position="45"/>
    </location>
</feature>
<sequence length="96" mass="10541">MSNSRSSEKSPSTPDVSGRRHVQHLGHPPTWPCSTTREQGPGHGLQLWLYNPDRVLRPSLSPISSQGCLRGQARAEARRPRVSPTTPHAASPILFL</sequence>
<accession>A0A179HLT7</accession>
<name>A0A179HLT7_PURLI</name>
<dbReference type="EMBL" id="LSBI01000004">
    <property type="protein sequence ID" value="OAQ90333.1"/>
    <property type="molecule type" value="Genomic_DNA"/>
</dbReference>
<comment type="caution">
    <text evidence="3">The sequence shown here is derived from an EMBL/GenBank/DDBJ whole genome shotgun (WGS) entry which is preliminary data.</text>
</comment>
<gene>
    <name evidence="2" type="ORF">VFPBJ_02319</name>
    <name evidence="3" type="ORF">VFPFJ_04492</name>
</gene>
<dbReference type="AlphaFoldDB" id="A0A179HLT7"/>
<evidence type="ECO:0000256" key="1">
    <source>
        <dbReference type="SAM" id="MobiDB-lite"/>
    </source>
</evidence>
<dbReference type="Proteomes" id="UP000078340">
    <property type="component" value="Unassembled WGS sequence"/>
</dbReference>
<feature type="region of interest" description="Disordered" evidence="1">
    <location>
        <begin position="60"/>
        <end position="96"/>
    </location>
</feature>
<proteinExistence type="predicted"/>